<dbReference type="VEuPathDB" id="FungiDB:MYCTH_2113028"/>
<accession>G2QM75</accession>
<dbReference type="Proteomes" id="UP000007322">
    <property type="component" value="Chromosome 6"/>
</dbReference>
<organism evidence="2 3">
    <name type="scientific">Thermothelomyces thermophilus (strain ATCC 42464 / BCRC 31852 / DSM 1799)</name>
    <name type="common">Sporotrichum thermophile</name>
    <dbReference type="NCBI Taxonomy" id="573729"/>
    <lineage>
        <taxon>Eukaryota</taxon>
        <taxon>Fungi</taxon>
        <taxon>Dikarya</taxon>
        <taxon>Ascomycota</taxon>
        <taxon>Pezizomycotina</taxon>
        <taxon>Sordariomycetes</taxon>
        <taxon>Sordariomycetidae</taxon>
        <taxon>Sordariales</taxon>
        <taxon>Chaetomiaceae</taxon>
        <taxon>Thermothelomyces</taxon>
    </lineage>
</organism>
<gene>
    <name evidence="2" type="ORF">MYCTH_2113028</name>
</gene>
<reference evidence="2 3" key="1">
    <citation type="journal article" date="2011" name="Nat. Biotechnol.">
        <title>Comparative genomic analysis of the thermophilic biomass-degrading fungi Myceliophthora thermophila and Thielavia terrestris.</title>
        <authorList>
            <person name="Berka R.M."/>
            <person name="Grigoriev I.V."/>
            <person name="Otillar R."/>
            <person name="Salamov A."/>
            <person name="Grimwood J."/>
            <person name="Reid I."/>
            <person name="Ishmael N."/>
            <person name="John T."/>
            <person name="Darmond C."/>
            <person name="Moisan M.-C."/>
            <person name="Henrissat B."/>
            <person name="Coutinho P.M."/>
            <person name="Lombard V."/>
            <person name="Natvig D.O."/>
            <person name="Lindquist E."/>
            <person name="Schmutz J."/>
            <person name="Lucas S."/>
            <person name="Harris P."/>
            <person name="Powlowski J."/>
            <person name="Bellemare A."/>
            <person name="Taylor D."/>
            <person name="Butler G."/>
            <person name="de Vries R.P."/>
            <person name="Allijn I.E."/>
            <person name="van den Brink J."/>
            <person name="Ushinsky S."/>
            <person name="Storms R."/>
            <person name="Powell A.J."/>
            <person name="Paulsen I.T."/>
            <person name="Elbourne L.D.H."/>
            <person name="Baker S.E."/>
            <person name="Magnuson J."/>
            <person name="LaBoissiere S."/>
            <person name="Clutterbuck A.J."/>
            <person name="Martinez D."/>
            <person name="Wogulis M."/>
            <person name="de Leon A.L."/>
            <person name="Rey M.W."/>
            <person name="Tsang A."/>
        </authorList>
    </citation>
    <scope>NUCLEOTIDE SEQUENCE [LARGE SCALE GENOMIC DNA]</scope>
    <source>
        <strain evidence="3">ATCC 42464 / BCRC 31852 / DSM 1799</strain>
    </source>
</reference>
<feature type="region of interest" description="Disordered" evidence="1">
    <location>
        <begin position="1"/>
        <end position="26"/>
    </location>
</feature>
<dbReference type="KEGG" id="mtm:MYCTH_2113028"/>
<dbReference type="AlphaFoldDB" id="G2QM75"/>
<protein>
    <submittedName>
        <fullName evidence="2">Uncharacterized protein</fullName>
    </submittedName>
</protein>
<sequence>MIHVNMTGASGPVTRKHSESTKTTAKEGQDVWFRRIAALIIDLSGSQHARDRSSWPHAFPVASRSAEKPGRSQELASGIQRASPLAHESEDHQIASCSAAEYGRGTSGDDAQHTYHASQNCATHNTCSMFRGREEWPDLKAIVDTVWFQLKRQGQLIAATASLPKLLKPAVAGIRFGATRNLISPPPLPQPTLLYSTEYVACKCSREQWVAAAAATVVLRAVCSGDEGTTLEPTANTPRKRPRSNPAFTTFMSHWIKTIGNESTPPAAGIDTREHTEVDIQSTFPPRPGL</sequence>
<keyword evidence="3" id="KW-1185">Reference proteome</keyword>
<dbReference type="RefSeq" id="XP_003666300.1">
    <property type="nucleotide sequence ID" value="XM_003666252.1"/>
</dbReference>
<name>G2QM75_THET4</name>
<dbReference type="HOGENOM" id="CLU_960374_0_0_1"/>
<feature type="region of interest" description="Disordered" evidence="1">
    <location>
        <begin position="50"/>
        <end position="90"/>
    </location>
</feature>
<evidence type="ECO:0000256" key="1">
    <source>
        <dbReference type="SAM" id="MobiDB-lite"/>
    </source>
</evidence>
<feature type="region of interest" description="Disordered" evidence="1">
    <location>
        <begin position="260"/>
        <end position="290"/>
    </location>
</feature>
<evidence type="ECO:0000313" key="3">
    <source>
        <dbReference type="Proteomes" id="UP000007322"/>
    </source>
</evidence>
<evidence type="ECO:0000313" key="2">
    <source>
        <dbReference type="EMBL" id="AEO61055.1"/>
    </source>
</evidence>
<dbReference type="GeneID" id="11514593"/>
<proteinExistence type="predicted"/>
<feature type="compositionally biased region" description="Basic and acidic residues" evidence="1">
    <location>
        <begin position="16"/>
        <end position="26"/>
    </location>
</feature>
<dbReference type="InParanoid" id="G2QM75"/>
<dbReference type="EMBL" id="CP003007">
    <property type="protein sequence ID" value="AEO61055.1"/>
    <property type="molecule type" value="Genomic_DNA"/>
</dbReference>